<name>A0A182MF55_9DIPT</name>
<keyword evidence="2" id="KW-1185">Reference proteome</keyword>
<dbReference type="EnsemblMetazoa" id="ACUA016799-RA">
    <property type="protein sequence ID" value="ACUA016799-PA"/>
    <property type="gene ID" value="ACUA016799"/>
</dbReference>
<dbReference type="Proteomes" id="UP000075883">
    <property type="component" value="Unassembled WGS sequence"/>
</dbReference>
<protein>
    <submittedName>
        <fullName evidence="1">Uncharacterized protein</fullName>
    </submittedName>
</protein>
<evidence type="ECO:0000313" key="1">
    <source>
        <dbReference type="EnsemblMetazoa" id="ACUA016799-PA"/>
    </source>
</evidence>
<dbReference type="AlphaFoldDB" id="A0A182MF55"/>
<evidence type="ECO:0000313" key="2">
    <source>
        <dbReference type="Proteomes" id="UP000075883"/>
    </source>
</evidence>
<dbReference type="EMBL" id="AXCM01002010">
    <property type="status" value="NOT_ANNOTATED_CDS"/>
    <property type="molecule type" value="Genomic_DNA"/>
</dbReference>
<reference evidence="1" key="2">
    <citation type="submission" date="2020-05" db="UniProtKB">
        <authorList>
            <consortium name="EnsemblMetazoa"/>
        </authorList>
    </citation>
    <scope>IDENTIFICATION</scope>
    <source>
        <strain evidence="1">A-37</strain>
    </source>
</reference>
<reference evidence="2" key="1">
    <citation type="submission" date="2013-09" db="EMBL/GenBank/DDBJ databases">
        <title>The Genome Sequence of Anopheles culicifacies species A.</title>
        <authorList>
            <consortium name="The Broad Institute Genomics Platform"/>
            <person name="Neafsey D.E."/>
            <person name="Besansky N."/>
            <person name="Howell P."/>
            <person name="Walton C."/>
            <person name="Young S.K."/>
            <person name="Zeng Q."/>
            <person name="Gargeya S."/>
            <person name="Fitzgerald M."/>
            <person name="Haas B."/>
            <person name="Abouelleil A."/>
            <person name="Allen A.W."/>
            <person name="Alvarado L."/>
            <person name="Arachchi H.M."/>
            <person name="Berlin A.M."/>
            <person name="Chapman S.B."/>
            <person name="Gainer-Dewar J."/>
            <person name="Goldberg J."/>
            <person name="Griggs A."/>
            <person name="Gujja S."/>
            <person name="Hansen M."/>
            <person name="Howarth C."/>
            <person name="Imamovic A."/>
            <person name="Ireland A."/>
            <person name="Larimer J."/>
            <person name="McCowan C."/>
            <person name="Murphy C."/>
            <person name="Pearson M."/>
            <person name="Poon T.W."/>
            <person name="Priest M."/>
            <person name="Roberts A."/>
            <person name="Saif S."/>
            <person name="Shea T."/>
            <person name="Sisk P."/>
            <person name="Sykes S."/>
            <person name="Wortman J."/>
            <person name="Nusbaum C."/>
            <person name="Birren B."/>
        </authorList>
    </citation>
    <scope>NUCLEOTIDE SEQUENCE [LARGE SCALE GENOMIC DNA]</scope>
    <source>
        <strain evidence="2">A-37</strain>
    </source>
</reference>
<dbReference type="VEuPathDB" id="VectorBase:ACUA016799"/>
<organism evidence="1 2">
    <name type="scientific">Anopheles culicifacies</name>
    <dbReference type="NCBI Taxonomy" id="139723"/>
    <lineage>
        <taxon>Eukaryota</taxon>
        <taxon>Metazoa</taxon>
        <taxon>Ecdysozoa</taxon>
        <taxon>Arthropoda</taxon>
        <taxon>Hexapoda</taxon>
        <taxon>Insecta</taxon>
        <taxon>Pterygota</taxon>
        <taxon>Neoptera</taxon>
        <taxon>Endopterygota</taxon>
        <taxon>Diptera</taxon>
        <taxon>Nematocera</taxon>
        <taxon>Culicoidea</taxon>
        <taxon>Culicidae</taxon>
        <taxon>Anophelinae</taxon>
        <taxon>Anopheles</taxon>
        <taxon>culicifacies species complex</taxon>
    </lineage>
</organism>
<proteinExistence type="predicted"/>
<accession>A0A182MF55</accession>
<dbReference type="EMBL" id="AXCM01002009">
    <property type="status" value="NOT_ANNOTATED_CDS"/>
    <property type="molecule type" value="Genomic_DNA"/>
</dbReference>
<sequence>MLAPGNKYTLPEHLDVNVQVRIRMILQQISYTLSFWFGKCARTTECFRRRIITVEPYRILPLVRKVAVQINPVVVVALWDTILAPATIISFGVLVPIGIRYRDNDPLEIVRLRVAVRIAEQLMDDVDGRRHSNPLACPQVRYQYDLPSLVRFIMSRNCLAQFHPQGHKQLRESMGMKRDIV</sequence>